<evidence type="ECO:0000313" key="1">
    <source>
        <dbReference type="EMBL" id="KAJ4427406.1"/>
    </source>
</evidence>
<organism evidence="1 2">
    <name type="scientific">Periplaneta americana</name>
    <name type="common">American cockroach</name>
    <name type="synonym">Blatta americana</name>
    <dbReference type="NCBI Taxonomy" id="6978"/>
    <lineage>
        <taxon>Eukaryota</taxon>
        <taxon>Metazoa</taxon>
        <taxon>Ecdysozoa</taxon>
        <taxon>Arthropoda</taxon>
        <taxon>Hexapoda</taxon>
        <taxon>Insecta</taxon>
        <taxon>Pterygota</taxon>
        <taxon>Neoptera</taxon>
        <taxon>Polyneoptera</taxon>
        <taxon>Dictyoptera</taxon>
        <taxon>Blattodea</taxon>
        <taxon>Blattoidea</taxon>
        <taxon>Blattidae</taxon>
        <taxon>Blattinae</taxon>
        <taxon>Periplaneta</taxon>
    </lineage>
</organism>
<dbReference type="Proteomes" id="UP001148838">
    <property type="component" value="Unassembled WGS sequence"/>
</dbReference>
<sequence length="110" mass="12203">MASLCEGGNEPAGSLKAICEDVYHMFRDVRTTVAIRGLMQALAASFNSRPSLKRMQSVYVVVMAVNANFTCTPPPSQRITIRDRFIVLRRGLYLASSDVAFSSVLYPSRR</sequence>
<name>A0ABQ8S073_PERAM</name>
<keyword evidence="2" id="KW-1185">Reference proteome</keyword>
<evidence type="ECO:0000313" key="2">
    <source>
        <dbReference type="Proteomes" id="UP001148838"/>
    </source>
</evidence>
<reference evidence="1 2" key="1">
    <citation type="journal article" date="2022" name="Allergy">
        <title>Genome assembly and annotation of Periplaneta americana reveal a comprehensive cockroach allergen profile.</title>
        <authorList>
            <person name="Wang L."/>
            <person name="Xiong Q."/>
            <person name="Saelim N."/>
            <person name="Wang L."/>
            <person name="Nong W."/>
            <person name="Wan A.T."/>
            <person name="Shi M."/>
            <person name="Liu X."/>
            <person name="Cao Q."/>
            <person name="Hui J.H.L."/>
            <person name="Sookrung N."/>
            <person name="Leung T.F."/>
            <person name="Tungtrongchitr A."/>
            <person name="Tsui S.K.W."/>
        </authorList>
    </citation>
    <scope>NUCLEOTIDE SEQUENCE [LARGE SCALE GENOMIC DNA]</scope>
    <source>
        <strain evidence="1">PWHHKU_190912</strain>
    </source>
</reference>
<proteinExistence type="predicted"/>
<gene>
    <name evidence="1" type="ORF">ANN_25028</name>
</gene>
<comment type="caution">
    <text evidence="1">The sequence shown here is derived from an EMBL/GenBank/DDBJ whole genome shotgun (WGS) entry which is preliminary data.</text>
</comment>
<protein>
    <submittedName>
        <fullName evidence="1">Uncharacterized protein</fullName>
    </submittedName>
</protein>
<dbReference type="EMBL" id="JAJSOF020000038">
    <property type="protein sequence ID" value="KAJ4427406.1"/>
    <property type="molecule type" value="Genomic_DNA"/>
</dbReference>
<accession>A0ABQ8S073</accession>